<dbReference type="Pfam" id="PF12006">
    <property type="entry name" value="DUF3500"/>
    <property type="match status" value="1"/>
</dbReference>
<organism evidence="1">
    <name type="scientific">marine metagenome</name>
    <dbReference type="NCBI Taxonomy" id="408172"/>
    <lineage>
        <taxon>unclassified sequences</taxon>
        <taxon>metagenomes</taxon>
        <taxon>ecological metagenomes</taxon>
    </lineage>
</organism>
<dbReference type="AlphaFoldDB" id="A0A382NHE9"/>
<dbReference type="EMBL" id="UINC01099676">
    <property type="protein sequence ID" value="SVC59132.1"/>
    <property type="molecule type" value="Genomic_DNA"/>
</dbReference>
<gene>
    <name evidence="1" type="ORF">METZ01_LOCUS311986</name>
</gene>
<proteinExistence type="predicted"/>
<reference evidence="1" key="1">
    <citation type="submission" date="2018-05" db="EMBL/GenBank/DDBJ databases">
        <authorList>
            <person name="Lanie J.A."/>
            <person name="Ng W.-L."/>
            <person name="Kazmierczak K.M."/>
            <person name="Andrzejewski T.M."/>
            <person name="Davidsen T.M."/>
            <person name="Wayne K.J."/>
            <person name="Tettelin H."/>
            <person name="Glass J.I."/>
            <person name="Rusch D."/>
            <person name="Podicherti R."/>
            <person name="Tsui H.-C.T."/>
            <person name="Winkler M.E."/>
        </authorList>
    </citation>
    <scope>NUCLEOTIDE SEQUENCE</scope>
</reference>
<evidence type="ECO:0000313" key="1">
    <source>
        <dbReference type="EMBL" id="SVC59132.1"/>
    </source>
</evidence>
<evidence type="ECO:0008006" key="2">
    <source>
        <dbReference type="Google" id="ProtNLM"/>
    </source>
</evidence>
<protein>
    <recommendedName>
        <fullName evidence="2">DUF3500 domain-containing protein</fullName>
    </recommendedName>
</protein>
<feature type="non-terminal residue" evidence="1">
    <location>
        <position position="146"/>
    </location>
</feature>
<name>A0A382NHE9_9ZZZZ</name>
<dbReference type="InterPro" id="IPR021889">
    <property type="entry name" value="DUF3500"/>
</dbReference>
<sequence length="146" mass="16420">MKIKVTTSINRLASLPSRFMLAVLTIGAPAGAMAHGNKSSAALAEAANELIATLDQERKGKALFSFADKEQSSWHFFPDRMRKNNPRKGLPYMSMTNQQKELTKNLLQILLTSHAFNELEDIRIIHGLHGDWDAADNPRHRYYVSI</sequence>
<accession>A0A382NHE9</accession>